<dbReference type="GO" id="GO:0046872">
    <property type="term" value="F:metal ion binding"/>
    <property type="evidence" value="ECO:0007669"/>
    <property type="project" value="UniProtKB-KW"/>
</dbReference>
<keyword evidence="8" id="KW-0411">Iron-sulfur</keyword>
<dbReference type="Pfam" id="PF07992">
    <property type="entry name" value="Pyr_redox_2"/>
    <property type="match status" value="1"/>
</dbReference>
<feature type="region of interest" description="Disordered" evidence="9">
    <location>
        <begin position="319"/>
        <end position="348"/>
    </location>
</feature>
<organism evidence="11 12">
    <name type="scientific">Desulfovibrio gilichinskyi</name>
    <dbReference type="NCBI Taxonomy" id="1519643"/>
    <lineage>
        <taxon>Bacteria</taxon>
        <taxon>Pseudomonadati</taxon>
        <taxon>Thermodesulfobacteriota</taxon>
        <taxon>Desulfovibrionia</taxon>
        <taxon>Desulfovibrionales</taxon>
        <taxon>Desulfovibrionaceae</taxon>
        <taxon>Desulfovibrio</taxon>
    </lineage>
</organism>
<dbReference type="InterPro" id="IPR039650">
    <property type="entry name" value="HdrA-like"/>
</dbReference>
<dbReference type="PANTHER" id="PTHR43498">
    <property type="entry name" value="FERREDOXIN:COB-COM HETERODISULFIDE REDUCTASE SUBUNIT A"/>
    <property type="match status" value="1"/>
</dbReference>
<evidence type="ECO:0000259" key="10">
    <source>
        <dbReference type="PROSITE" id="PS51379"/>
    </source>
</evidence>
<keyword evidence="3" id="KW-0004">4Fe-4S</keyword>
<feature type="domain" description="4Fe-4S ferredoxin-type" evidence="10">
    <location>
        <begin position="552"/>
        <end position="581"/>
    </location>
</feature>
<evidence type="ECO:0000256" key="2">
    <source>
        <dbReference type="ARBA" id="ARBA00006561"/>
    </source>
</evidence>
<dbReference type="RefSeq" id="WP_085102961.1">
    <property type="nucleotide sequence ID" value="NZ_FWZU01000004.1"/>
</dbReference>
<dbReference type="AlphaFoldDB" id="A0A1X7E525"/>
<reference evidence="12" key="1">
    <citation type="submission" date="2017-04" db="EMBL/GenBank/DDBJ databases">
        <authorList>
            <person name="Varghese N."/>
            <person name="Submissions S."/>
        </authorList>
    </citation>
    <scope>NUCLEOTIDE SEQUENCE [LARGE SCALE GENOMIC DNA]</scope>
    <source>
        <strain evidence="12">K3S</strain>
    </source>
</reference>
<dbReference type="GO" id="GO:0051539">
    <property type="term" value="F:4 iron, 4 sulfur cluster binding"/>
    <property type="evidence" value="ECO:0007669"/>
    <property type="project" value="UniProtKB-KW"/>
</dbReference>
<evidence type="ECO:0000256" key="1">
    <source>
        <dbReference type="ARBA" id="ARBA00001974"/>
    </source>
</evidence>
<dbReference type="EMBL" id="FWZU01000004">
    <property type="protein sequence ID" value="SMF27446.1"/>
    <property type="molecule type" value="Genomic_DNA"/>
</dbReference>
<sequence>MPEKIGVYFDQASISPYLNAEELAEVVRKVCASECPVIKCHPRLNSEEGRKLIQEDIDAGNVDAVCICGTSPRVDWDIFNFDNVMVERVNLREQCIKVFRNPDGTLPDPNGEVPELLKIMANEYVRMGITKLTKGKTSENQIIGSTKVVMVLGGGFTGLTAALYAAKTNHDVILVEKSDTLGGKAAGMYKTFPLAYPNTEAHETGIEDLIAEVESNSKIKVFKSAQLETLEGAPGDYTASVKVGSGKEEMPVGAVVLATGWVPQDTKYVEPMGYGSSKVVTAAEFEKMVKTGKMDASSVAFVLDTRLSEAKFAAEEDAYANRSEEQIASDDADAKAASDAAKAEGDDAEEEFVYEDMESYKHLPYSSELSSLVALKQANYVRELNDEGIAYIIYDHMMVPGVNERYYRAAQDDPGIMLTKGTVTSIKEEGNFMVVSASNTLLGENIEIQADLVVVPTGMVPTTAHDPTINLVYRQGPAFPDLKQFAGYADSNYICFPYETRRTGIYAAGCVRQPMSMGLAREDAAGAVLKAIQCINSANHGVAVHPRSGDNTYPVFNFMRCTQCKRCTEECPFGALDDDEKGTPKPNPSRCRRCGTCMGACPERVIGFDNYNIDMIGSMIKQVKVPDDMEVGGPRFIVLACENDAYPALDMAAMRGKGWSPYVRVIPVRCLGSVNTIWIADAMSKGIDGVLLLGCKYGEDYQCHFVKGSELCNRRMENVADSLKRLGVEPERVVQSELAIDEYDKVSDLIDTFVNDMIKIGPNPFKGY</sequence>
<dbReference type="InterPro" id="IPR003813">
    <property type="entry name" value="MvhD/FlpD"/>
</dbReference>
<accession>A0A1X7E525</accession>
<proteinExistence type="inferred from homology"/>
<keyword evidence="7" id="KW-0408">Iron</keyword>
<dbReference type="SUPFAM" id="SSF51905">
    <property type="entry name" value="FAD/NAD(P)-binding domain"/>
    <property type="match status" value="1"/>
</dbReference>
<dbReference type="Gene3D" id="3.50.50.60">
    <property type="entry name" value="FAD/NAD(P)-binding domain"/>
    <property type="match status" value="1"/>
</dbReference>
<keyword evidence="4" id="KW-0479">Metal-binding</keyword>
<dbReference type="PROSITE" id="PS51379">
    <property type="entry name" value="4FE4S_FER_2"/>
    <property type="match status" value="2"/>
</dbReference>
<evidence type="ECO:0000313" key="11">
    <source>
        <dbReference type="EMBL" id="SMF27446.1"/>
    </source>
</evidence>
<dbReference type="InterPro" id="IPR017896">
    <property type="entry name" value="4Fe4S_Fe-S-bd"/>
</dbReference>
<keyword evidence="5" id="KW-0285">Flavoprotein</keyword>
<gene>
    <name evidence="11" type="ORF">SAMN06295933_2640</name>
</gene>
<evidence type="ECO:0000256" key="8">
    <source>
        <dbReference type="ARBA" id="ARBA00023014"/>
    </source>
</evidence>
<dbReference type="InterPro" id="IPR036188">
    <property type="entry name" value="FAD/NAD-bd_sf"/>
</dbReference>
<dbReference type="Pfam" id="PF13187">
    <property type="entry name" value="Fer4_9"/>
    <property type="match status" value="1"/>
</dbReference>
<dbReference type="Proteomes" id="UP000192906">
    <property type="component" value="Unassembled WGS sequence"/>
</dbReference>
<evidence type="ECO:0000256" key="5">
    <source>
        <dbReference type="ARBA" id="ARBA00022827"/>
    </source>
</evidence>
<keyword evidence="12" id="KW-1185">Reference proteome</keyword>
<keyword evidence="6" id="KW-0560">Oxidoreductase</keyword>
<dbReference type="PROSITE" id="PS00198">
    <property type="entry name" value="4FE4S_FER_1"/>
    <property type="match status" value="2"/>
</dbReference>
<evidence type="ECO:0000256" key="3">
    <source>
        <dbReference type="ARBA" id="ARBA00022485"/>
    </source>
</evidence>
<evidence type="ECO:0000256" key="4">
    <source>
        <dbReference type="ARBA" id="ARBA00022723"/>
    </source>
</evidence>
<comment type="similarity">
    <text evidence="2">Belongs to the HdrA family.</text>
</comment>
<dbReference type="PRINTS" id="PR00368">
    <property type="entry name" value="FADPNR"/>
</dbReference>
<feature type="compositionally biased region" description="Basic and acidic residues" evidence="9">
    <location>
        <begin position="332"/>
        <end position="345"/>
    </location>
</feature>
<keyword evidence="5" id="KW-0274">FAD</keyword>
<dbReference type="Gene3D" id="3.30.70.20">
    <property type="match status" value="1"/>
</dbReference>
<dbReference type="GO" id="GO:0016491">
    <property type="term" value="F:oxidoreductase activity"/>
    <property type="evidence" value="ECO:0007669"/>
    <property type="project" value="UniProtKB-KW"/>
</dbReference>
<dbReference type="InterPro" id="IPR023753">
    <property type="entry name" value="FAD/NAD-binding_dom"/>
</dbReference>
<dbReference type="Pfam" id="PF02662">
    <property type="entry name" value="FlpD"/>
    <property type="match status" value="1"/>
</dbReference>
<evidence type="ECO:0000256" key="7">
    <source>
        <dbReference type="ARBA" id="ARBA00023004"/>
    </source>
</evidence>
<name>A0A1X7E525_9BACT</name>
<dbReference type="STRING" id="1519643.SAMN06295933_2640"/>
<dbReference type="OrthoDB" id="9758544at2"/>
<dbReference type="PRINTS" id="PR00411">
    <property type="entry name" value="PNDRDTASEI"/>
</dbReference>
<dbReference type="PANTHER" id="PTHR43498:SF1">
    <property type="entry name" value="COB--COM HETERODISULFIDE REDUCTASE IRON-SULFUR SUBUNIT A"/>
    <property type="match status" value="1"/>
</dbReference>
<evidence type="ECO:0000256" key="6">
    <source>
        <dbReference type="ARBA" id="ARBA00023002"/>
    </source>
</evidence>
<evidence type="ECO:0000313" key="12">
    <source>
        <dbReference type="Proteomes" id="UP000192906"/>
    </source>
</evidence>
<protein>
    <submittedName>
        <fullName evidence="11">Putative adenylylsulfate reductase-associated electron transfer protein QmoB</fullName>
    </submittedName>
</protein>
<comment type="cofactor">
    <cofactor evidence="1">
        <name>FAD</name>
        <dbReference type="ChEBI" id="CHEBI:57692"/>
    </cofactor>
</comment>
<dbReference type="SUPFAM" id="SSF54862">
    <property type="entry name" value="4Fe-4S ferredoxins"/>
    <property type="match status" value="1"/>
</dbReference>
<feature type="domain" description="4Fe-4S ferredoxin-type" evidence="10">
    <location>
        <begin position="582"/>
        <end position="611"/>
    </location>
</feature>
<evidence type="ECO:0000256" key="9">
    <source>
        <dbReference type="SAM" id="MobiDB-lite"/>
    </source>
</evidence>
<dbReference type="InterPro" id="IPR017900">
    <property type="entry name" value="4Fe4S_Fe_S_CS"/>
</dbReference>